<protein>
    <submittedName>
        <fullName evidence="5">ATP-binding cassette domain-containing protein</fullName>
    </submittedName>
</protein>
<accession>A0A6P0UVC5</accession>
<dbReference type="InterPro" id="IPR005670">
    <property type="entry name" value="PstB-like"/>
</dbReference>
<name>A0A6P0UVC5_9FLAO</name>
<gene>
    <name evidence="5" type="ORF">GWK08_15000</name>
</gene>
<dbReference type="SUPFAM" id="SSF52540">
    <property type="entry name" value="P-loop containing nucleoside triphosphate hydrolases"/>
    <property type="match status" value="1"/>
</dbReference>
<organism evidence="5 6">
    <name type="scientific">Leptobacterium flavescens</name>
    <dbReference type="NCBI Taxonomy" id="472055"/>
    <lineage>
        <taxon>Bacteria</taxon>
        <taxon>Pseudomonadati</taxon>
        <taxon>Bacteroidota</taxon>
        <taxon>Flavobacteriia</taxon>
        <taxon>Flavobacteriales</taxon>
        <taxon>Flavobacteriaceae</taxon>
        <taxon>Leptobacterium</taxon>
    </lineage>
</organism>
<dbReference type="PROSITE" id="PS50893">
    <property type="entry name" value="ABC_TRANSPORTER_2"/>
    <property type="match status" value="1"/>
</dbReference>
<dbReference type="SMART" id="SM00382">
    <property type="entry name" value="AAA"/>
    <property type="match status" value="1"/>
</dbReference>
<proteinExistence type="predicted"/>
<comment type="caution">
    <text evidence="5">The sequence shown here is derived from an EMBL/GenBank/DDBJ whole genome shotgun (WGS) entry which is preliminary data.</text>
</comment>
<dbReference type="Pfam" id="PF00005">
    <property type="entry name" value="ABC_tran"/>
    <property type="match status" value="1"/>
</dbReference>
<keyword evidence="2" id="KW-0547">Nucleotide-binding</keyword>
<keyword evidence="1" id="KW-0592">Phosphate transport</keyword>
<dbReference type="InterPro" id="IPR003593">
    <property type="entry name" value="AAA+_ATPase"/>
</dbReference>
<reference evidence="5 6" key="1">
    <citation type="submission" date="2020-01" db="EMBL/GenBank/DDBJ databases">
        <title>Leptobacterium flavescens.</title>
        <authorList>
            <person name="Wang G."/>
        </authorList>
    </citation>
    <scope>NUCLEOTIDE SEQUENCE [LARGE SCALE GENOMIC DNA]</scope>
    <source>
        <strain evidence="5 6">KCTC 22160</strain>
    </source>
</reference>
<dbReference type="GO" id="GO:0035435">
    <property type="term" value="P:phosphate ion transmembrane transport"/>
    <property type="evidence" value="ECO:0007669"/>
    <property type="project" value="InterPro"/>
</dbReference>
<dbReference type="PANTHER" id="PTHR43423">
    <property type="entry name" value="ABC TRANSPORTER I FAMILY MEMBER 17"/>
    <property type="match status" value="1"/>
</dbReference>
<evidence type="ECO:0000256" key="1">
    <source>
        <dbReference type="ARBA" id="ARBA00022592"/>
    </source>
</evidence>
<dbReference type="AlphaFoldDB" id="A0A6P0UVC5"/>
<keyword evidence="6" id="KW-1185">Reference proteome</keyword>
<evidence type="ECO:0000256" key="2">
    <source>
        <dbReference type="ARBA" id="ARBA00022741"/>
    </source>
</evidence>
<evidence type="ECO:0000313" key="6">
    <source>
        <dbReference type="Proteomes" id="UP000468581"/>
    </source>
</evidence>
<dbReference type="GO" id="GO:0005524">
    <property type="term" value="F:ATP binding"/>
    <property type="evidence" value="ECO:0007669"/>
    <property type="project" value="UniProtKB-KW"/>
</dbReference>
<dbReference type="GO" id="GO:0016887">
    <property type="term" value="F:ATP hydrolysis activity"/>
    <property type="evidence" value="ECO:0007669"/>
    <property type="project" value="InterPro"/>
</dbReference>
<dbReference type="Gene3D" id="3.40.50.300">
    <property type="entry name" value="P-loop containing nucleotide triphosphate hydrolases"/>
    <property type="match status" value="1"/>
</dbReference>
<dbReference type="GO" id="GO:0016020">
    <property type="term" value="C:membrane"/>
    <property type="evidence" value="ECO:0007669"/>
    <property type="project" value="InterPro"/>
</dbReference>
<keyword evidence="1" id="KW-0813">Transport</keyword>
<keyword evidence="3 5" id="KW-0067">ATP-binding</keyword>
<dbReference type="RefSeq" id="WP_163608043.1">
    <property type="nucleotide sequence ID" value="NZ_JAABOO010000003.1"/>
</dbReference>
<feature type="domain" description="ABC transporter" evidence="4">
    <location>
        <begin position="21"/>
        <end position="262"/>
    </location>
</feature>
<evidence type="ECO:0000313" key="5">
    <source>
        <dbReference type="EMBL" id="NER14763.1"/>
    </source>
</evidence>
<evidence type="ECO:0000259" key="4">
    <source>
        <dbReference type="PROSITE" id="PS50893"/>
    </source>
</evidence>
<sequence length="271" mass="30627">MELKELKEPIADIKNNTETIINVSGFNVTFGETRVLKDIAVSFYERQVNCIIGPSGSGKSTLLRSINRINEGTDQIDINGMISFKNTDIYGKDRDLTLLRKEIGMVFQRPCVFPRSILENVVFGIQHHQKLSKAEKLEIAETQLKAVSLWTEVSSRLHEPAHSLSIGQQQRLCIARALAVKPSVLLMDEPTSSLDPVSSRVIEELMSELKKEYTIVLVTHNIAQAQRISDHLIFMCEGKVIESGDKEKLFCNPDKIQTKTYLKDEYCDCNQ</sequence>
<dbReference type="InterPro" id="IPR003439">
    <property type="entry name" value="ABC_transporter-like_ATP-bd"/>
</dbReference>
<dbReference type="PANTHER" id="PTHR43423:SF1">
    <property type="entry name" value="ABC TRANSPORTER I FAMILY MEMBER 17"/>
    <property type="match status" value="1"/>
</dbReference>
<dbReference type="EMBL" id="JAABOO010000003">
    <property type="protein sequence ID" value="NER14763.1"/>
    <property type="molecule type" value="Genomic_DNA"/>
</dbReference>
<dbReference type="InterPro" id="IPR027417">
    <property type="entry name" value="P-loop_NTPase"/>
</dbReference>
<dbReference type="Proteomes" id="UP000468581">
    <property type="component" value="Unassembled WGS sequence"/>
</dbReference>
<evidence type="ECO:0000256" key="3">
    <source>
        <dbReference type="ARBA" id="ARBA00022840"/>
    </source>
</evidence>
<dbReference type="GO" id="GO:0005315">
    <property type="term" value="F:phosphate transmembrane transporter activity"/>
    <property type="evidence" value="ECO:0007669"/>
    <property type="project" value="InterPro"/>
</dbReference>
<dbReference type="CDD" id="cd03260">
    <property type="entry name" value="ABC_PstB_phosphate_transporter"/>
    <property type="match status" value="1"/>
</dbReference>